<dbReference type="RefSeq" id="WP_102435113.1">
    <property type="nucleotide sequence ID" value="NZ_CAWNVI010000105.1"/>
</dbReference>
<organism evidence="1 2">
    <name type="scientific">Vibrio lentus</name>
    <dbReference type="NCBI Taxonomy" id="136468"/>
    <lineage>
        <taxon>Bacteria</taxon>
        <taxon>Pseudomonadati</taxon>
        <taxon>Pseudomonadota</taxon>
        <taxon>Gammaproteobacteria</taxon>
        <taxon>Vibrionales</taxon>
        <taxon>Vibrionaceae</taxon>
        <taxon>Vibrio</taxon>
    </lineage>
</organism>
<proteinExistence type="predicted"/>
<sequence length="114" mass="13164">MKVKSEGKRYIKMQYPDECCPVISIKERSRPITVLSESAVVILTQGVSEKLMGAIVDGVITYPNGDEEDVYGYIIFIKGKSVVFKLLNHISLARMNEQQLWVRQHYPHFDMRMK</sequence>
<evidence type="ECO:0000313" key="1">
    <source>
        <dbReference type="EMBL" id="PMM71097.1"/>
    </source>
</evidence>
<reference evidence="2" key="1">
    <citation type="submission" date="2016-07" db="EMBL/GenBank/DDBJ databases">
        <title>Nontailed viruses are major unrecognized killers of bacteria in the ocean.</title>
        <authorList>
            <person name="Kauffman K."/>
            <person name="Hussain F."/>
            <person name="Yang J."/>
            <person name="Arevalo P."/>
            <person name="Brown J."/>
            <person name="Cutler M."/>
            <person name="Kelly L."/>
            <person name="Polz M.F."/>
        </authorList>
    </citation>
    <scope>NUCLEOTIDE SEQUENCE [LARGE SCALE GENOMIC DNA]</scope>
    <source>
        <strain evidence="2">10N.261.46.F8</strain>
    </source>
</reference>
<dbReference type="EMBL" id="MCZK01000105">
    <property type="protein sequence ID" value="PMM71097.1"/>
    <property type="molecule type" value="Genomic_DNA"/>
</dbReference>
<dbReference type="AlphaFoldDB" id="A0A2N7K8M3"/>
<comment type="caution">
    <text evidence="1">The sequence shown here is derived from an EMBL/GenBank/DDBJ whole genome shotgun (WGS) entry which is preliminary data.</text>
</comment>
<name>A0A2N7K8M3_9VIBR</name>
<gene>
    <name evidence="1" type="ORF">BCT49_05375</name>
</gene>
<protein>
    <submittedName>
        <fullName evidence="1">Uncharacterized protein</fullName>
    </submittedName>
</protein>
<evidence type="ECO:0000313" key="2">
    <source>
        <dbReference type="Proteomes" id="UP000235406"/>
    </source>
</evidence>
<dbReference type="Proteomes" id="UP000235406">
    <property type="component" value="Unassembled WGS sequence"/>
</dbReference>
<accession>A0A2N7K8M3</accession>